<dbReference type="GO" id="GO:0051424">
    <property type="term" value="F:corticotropin-releasing hormone binding"/>
    <property type="evidence" value="ECO:0007669"/>
    <property type="project" value="InterPro"/>
</dbReference>
<name>A0A803V091_FICAL</name>
<evidence type="ECO:0000256" key="7">
    <source>
        <dbReference type="ARBA" id="ARBA00023180"/>
    </source>
</evidence>
<dbReference type="InterPro" id="IPR056178">
    <property type="entry name" value="CRF-BP_C"/>
</dbReference>
<feature type="domain" description="Corticotropin-releasing factor binding protein C-terminal" evidence="11">
    <location>
        <begin position="233"/>
        <end position="280"/>
    </location>
</feature>
<comment type="subcellular location">
    <subcellularLocation>
        <location evidence="1">Secreted</location>
    </subcellularLocation>
</comment>
<dbReference type="Ensembl" id="ENSFALT00000037987.1">
    <property type="protein sequence ID" value="ENSFALP00000016147.1"/>
    <property type="gene ID" value="ENSFALG00000010024.2"/>
</dbReference>
<keyword evidence="6" id="KW-1015">Disulfide bond</keyword>
<keyword evidence="7" id="KW-0325">Glycoprotein</keyword>
<evidence type="ECO:0000256" key="4">
    <source>
        <dbReference type="ARBA" id="ARBA00022525"/>
    </source>
</evidence>
<dbReference type="GO" id="GO:0051460">
    <property type="term" value="P:negative regulation of corticotropin secretion"/>
    <property type="evidence" value="ECO:0007669"/>
    <property type="project" value="TreeGrafter"/>
</dbReference>
<dbReference type="Pfam" id="PF05428">
    <property type="entry name" value="CRF-BP_N"/>
    <property type="match status" value="1"/>
</dbReference>
<keyword evidence="13" id="KW-1185">Reference proteome</keyword>
<dbReference type="InterPro" id="IPR056177">
    <property type="entry name" value="CRF-BP_N"/>
</dbReference>
<gene>
    <name evidence="12" type="primary">CRHBP</name>
</gene>
<dbReference type="InterPro" id="IPR035914">
    <property type="entry name" value="Sperma_CUB_dom_sf"/>
</dbReference>
<dbReference type="Proteomes" id="UP000016665">
    <property type="component" value="Chromosome Z"/>
</dbReference>
<dbReference type="GeneTree" id="ENSGT00390000001362"/>
<dbReference type="Pfam" id="PF23541">
    <property type="entry name" value="CRF-BP_C"/>
    <property type="match status" value="1"/>
</dbReference>
<evidence type="ECO:0000259" key="10">
    <source>
        <dbReference type="Pfam" id="PF05428"/>
    </source>
</evidence>
<reference evidence="12" key="2">
    <citation type="submission" date="2025-08" db="UniProtKB">
        <authorList>
            <consortium name="Ensembl"/>
        </authorList>
    </citation>
    <scope>IDENTIFICATION</scope>
</reference>
<keyword evidence="5" id="KW-0732">Signal</keyword>
<dbReference type="GO" id="GO:0009755">
    <property type="term" value="P:hormone-mediated signaling pathway"/>
    <property type="evidence" value="ECO:0007669"/>
    <property type="project" value="TreeGrafter"/>
</dbReference>
<evidence type="ECO:0000256" key="3">
    <source>
        <dbReference type="ARBA" id="ARBA00015713"/>
    </source>
</evidence>
<feature type="domain" description="Corticotropin-releasing factor binding protein N-terminal" evidence="10">
    <location>
        <begin position="107"/>
        <end position="225"/>
    </location>
</feature>
<evidence type="ECO:0000256" key="8">
    <source>
        <dbReference type="ARBA" id="ARBA00024997"/>
    </source>
</evidence>
<accession>A0A803V091</accession>
<comment type="similarity">
    <text evidence="2">Belongs to the CRF-binding protein family.</text>
</comment>
<sequence>MYEKSERIECLCTCAHIHTEFSAQRCRHIIPPSPPVARLCSHLPVAIFPLMLSRLLIASAGSPCPHCQPDPGAGGSLLSPPSLHSGSWHCVPAEQAEAAALCPCSPGCIDMLSTEGQFTFTADQPQLHCATFFIGEPEELITIHYDFVNIDCRGGDFLKVFDGWILKGEKFPSSLDHPLTTSQRYVDFCESGDVQRSIRSSQNVAMIFFRIQQAGNGFTVTVKKNSNLFPCNVISQTPSGRFTMVIPHQHRNCSFSIIYPVVIKISDLILGHLNGLFLKVRSLFPKKILACASFLGTAKGKG</sequence>
<dbReference type="Gene3D" id="2.60.120.290">
    <property type="entry name" value="Spermadhesin, CUB domain"/>
    <property type="match status" value="1"/>
</dbReference>
<dbReference type="PANTHER" id="PTHR10278:SF0">
    <property type="entry name" value="CORTICOTROPIN-RELEASING FACTOR-BINDING PROTEIN"/>
    <property type="match status" value="1"/>
</dbReference>
<organism evidence="12 13">
    <name type="scientific">Ficedula albicollis</name>
    <name type="common">Collared flycatcher</name>
    <name type="synonym">Muscicapa albicollis</name>
    <dbReference type="NCBI Taxonomy" id="59894"/>
    <lineage>
        <taxon>Eukaryota</taxon>
        <taxon>Metazoa</taxon>
        <taxon>Chordata</taxon>
        <taxon>Craniata</taxon>
        <taxon>Vertebrata</taxon>
        <taxon>Euteleostomi</taxon>
        <taxon>Archelosauria</taxon>
        <taxon>Archosauria</taxon>
        <taxon>Dinosauria</taxon>
        <taxon>Saurischia</taxon>
        <taxon>Theropoda</taxon>
        <taxon>Coelurosauria</taxon>
        <taxon>Aves</taxon>
        <taxon>Neognathae</taxon>
        <taxon>Neoaves</taxon>
        <taxon>Telluraves</taxon>
        <taxon>Australaves</taxon>
        <taxon>Passeriformes</taxon>
        <taxon>Muscicapidae</taxon>
        <taxon>Ficedula</taxon>
    </lineage>
</organism>
<evidence type="ECO:0000256" key="9">
    <source>
        <dbReference type="ARBA" id="ARBA00033162"/>
    </source>
</evidence>
<keyword evidence="4" id="KW-0964">Secreted</keyword>
<evidence type="ECO:0000313" key="12">
    <source>
        <dbReference type="Ensembl" id="ENSFALP00000016147.1"/>
    </source>
</evidence>
<evidence type="ECO:0000256" key="5">
    <source>
        <dbReference type="ARBA" id="ARBA00022729"/>
    </source>
</evidence>
<evidence type="ECO:0000256" key="2">
    <source>
        <dbReference type="ARBA" id="ARBA00008313"/>
    </source>
</evidence>
<dbReference type="PANTHER" id="PTHR10278">
    <property type="entry name" value="CORTICOTROPIN-RELEASING FACTOR-BINDING PROTEIN"/>
    <property type="match status" value="1"/>
</dbReference>
<protein>
    <recommendedName>
        <fullName evidence="3">Corticotropin-releasing factor-binding protein</fullName>
    </recommendedName>
    <alternativeName>
        <fullName evidence="9">Corticotropin-releasing hormone-binding protein</fullName>
    </alternativeName>
</protein>
<evidence type="ECO:0000256" key="1">
    <source>
        <dbReference type="ARBA" id="ARBA00004613"/>
    </source>
</evidence>
<evidence type="ECO:0000313" key="13">
    <source>
        <dbReference type="Proteomes" id="UP000016665"/>
    </source>
</evidence>
<reference evidence="12 13" key="1">
    <citation type="journal article" date="2012" name="Nature">
        <title>The genomic landscape of species divergence in Ficedula flycatchers.</title>
        <authorList>
            <person name="Ellegren H."/>
            <person name="Smeds L."/>
            <person name="Burri R."/>
            <person name="Olason P.I."/>
            <person name="Backstrom N."/>
            <person name="Kawakami T."/>
            <person name="Kunstner A."/>
            <person name="Makinen H."/>
            <person name="Nadachowska-Brzyska K."/>
            <person name="Qvarnstrom A."/>
            <person name="Uebbing S."/>
            <person name="Wolf J.B."/>
        </authorList>
    </citation>
    <scope>NUCLEOTIDE SEQUENCE [LARGE SCALE GENOMIC DNA]</scope>
</reference>
<comment type="function">
    <text evidence="8">Binds CRF and inactivates it. May prevent inappropriate pituitary-adrenal stimulation in pregnancy.</text>
</comment>
<dbReference type="InterPro" id="IPR008435">
    <property type="entry name" value="CRF-bd"/>
</dbReference>
<reference evidence="12" key="3">
    <citation type="submission" date="2025-09" db="UniProtKB">
        <authorList>
            <consortium name="Ensembl"/>
        </authorList>
    </citation>
    <scope>IDENTIFICATION</scope>
</reference>
<dbReference type="AlphaFoldDB" id="A0A803V091"/>
<evidence type="ECO:0000256" key="6">
    <source>
        <dbReference type="ARBA" id="ARBA00023157"/>
    </source>
</evidence>
<dbReference type="SUPFAM" id="SSF49854">
    <property type="entry name" value="Spermadhesin, CUB domain"/>
    <property type="match status" value="1"/>
</dbReference>
<dbReference type="GO" id="GO:0005615">
    <property type="term" value="C:extracellular space"/>
    <property type="evidence" value="ECO:0007669"/>
    <property type="project" value="TreeGrafter"/>
</dbReference>
<proteinExistence type="inferred from homology"/>
<evidence type="ECO:0000259" key="11">
    <source>
        <dbReference type="Pfam" id="PF23541"/>
    </source>
</evidence>